<dbReference type="InterPro" id="IPR036291">
    <property type="entry name" value="NAD(P)-bd_dom_sf"/>
</dbReference>
<dbReference type="PANTHER" id="PTHR43391">
    <property type="entry name" value="RETINOL DEHYDROGENASE-RELATED"/>
    <property type="match status" value="1"/>
</dbReference>
<dbReference type="PANTHER" id="PTHR43391:SF14">
    <property type="entry name" value="DEHYDROGENASE_REDUCTASE SDR FAMILY PROTEIN 7-LIKE"/>
    <property type="match status" value="1"/>
</dbReference>
<dbReference type="FunFam" id="3.40.50.720:FF:000084">
    <property type="entry name" value="Short-chain dehydrogenase reductase"/>
    <property type="match status" value="1"/>
</dbReference>
<dbReference type="PRINTS" id="PR00080">
    <property type="entry name" value="SDRFAMILY"/>
</dbReference>
<organism evidence="5 6">
    <name type="scientific">Planotetraspora thailandica</name>
    <dbReference type="NCBI Taxonomy" id="487172"/>
    <lineage>
        <taxon>Bacteria</taxon>
        <taxon>Bacillati</taxon>
        <taxon>Actinomycetota</taxon>
        <taxon>Actinomycetes</taxon>
        <taxon>Streptosporangiales</taxon>
        <taxon>Streptosporangiaceae</taxon>
        <taxon>Planotetraspora</taxon>
    </lineage>
</organism>
<dbReference type="Pfam" id="PF00106">
    <property type="entry name" value="adh_short"/>
    <property type="match status" value="1"/>
</dbReference>
<evidence type="ECO:0000256" key="2">
    <source>
        <dbReference type="ARBA" id="ARBA00022857"/>
    </source>
</evidence>
<sequence>MTRIAVVTGGASGIGKALATELVRRGVDVTVADIKDHEAVANELGCNGSRVDVTDAEAVHDLITGVKARHGRLDFLFNNAGIGVNGRTEEMTLEHWRRSIEVNLVGVVHGVHAAYPIMIEQGFGWIVNTASLAGLIPVPLLVPYVTAKHAVVGLSTALRAEASAHGVKVMAVCPGFVDTPLLDNINPGLPQTNVGRHTREIAVAAQGSLYPPDAVARDVMRGLERDQPIVISPGWARNAWWITRLSPRLILRLAERAARRALT</sequence>
<dbReference type="GO" id="GO:0016491">
    <property type="term" value="F:oxidoreductase activity"/>
    <property type="evidence" value="ECO:0007669"/>
    <property type="project" value="UniProtKB-KW"/>
</dbReference>
<name>A0A8J3Y1P7_9ACTN</name>
<dbReference type="InterPro" id="IPR002347">
    <property type="entry name" value="SDR_fam"/>
</dbReference>
<evidence type="ECO:0000313" key="5">
    <source>
        <dbReference type="EMBL" id="GII59127.1"/>
    </source>
</evidence>
<dbReference type="Proteomes" id="UP000605992">
    <property type="component" value="Unassembled WGS sequence"/>
</dbReference>
<dbReference type="CDD" id="cd05233">
    <property type="entry name" value="SDR_c"/>
    <property type="match status" value="1"/>
</dbReference>
<evidence type="ECO:0000313" key="6">
    <source>
        <dbReference type="Proteomes" id="UP000605992"/>
    </source>
</evidence>
<dbReference type="Gene3D" id="3.40.50.720">
    <property type="entry name" value="NAD(P)-binding Rossmann-like Domain"/>
    <property type="match status" value="1"/>
</dbReference>
<comment type="similarity">
    <text evidence="1 4">Belongs to the short-chain dehydrogenases/reductases (SDR) family.</text>
</comment>
<gene>
    <name evidence="5" type="ORF">Pth03_75160</name>
</gene>
<evidence type="ECO:0000256" key="4">
    <source>
        <dbReference type="RuleBase" id="RU000363"/>
    </source>
</evidence>
<comment type="caution">
    <text evidence="5">The sequence shown here is derived from an EMBL/GenBank/DDBJ whole genome shotgun (WGS) entry which is preliminary data.</text>
</comment>
<dbReference type="InterPro" id="IPR020904">
    <property type="entry name" value="Sc_DH/Rdtase_CS"/>
</dbReference>
<keyword evidence="2" id="KW-0521">NADP</keyword>
<keyword evidence="6" id="KW-1185">Reference proteome</keyword>
<dbReference type="PRINTS" id="PR00081">
    <property type="entry name" value="GDHRDH"/>
</dbReference>
<dbReference type="EMBL" id="BOOR01000078">
    <property type="protein sequence ID" value="GII59127.1"/>
    <property type="molecule type" value="Genomic_DNA"/>
</dbReference>
<proteinExistence type="inferred from homology"/>
<evidence type="ECO:0000256" key="1">
    <source>
        <dbReference type="ARBA" id="ARBA00006484"/>
    </source>
</evidence>
<dbReference type="PROSITE" id="PS00061">
    <property type="entry name" value="ADH_SHORT"/>
    <property type="match status" value="1"/>
</dbReference>
<dbReference type="AlphaFoldDB" id="A0A8J3Y1P7"/>
<dbReference type="RefSeq" id="WP_239119669.1">
    <property type="nucleotide sequence ID" value="NZ_BOOR01000078.1"/>
</dbReference>
<dbReference type="SUPFAM" id="SSF51735">
    <property type="entry name" value="NAD(P)-binding Rossmann-fold domains"/>
    <property type="match status" value="1"/>
</dbReference>
<reference evidence="5" key="1">
    <citation type="submission" date="2021-01" db="EMBL/GenBank/DDBJ databases">
        <title>Whole genome shotgun sequence of Planotetraspora thailandica NBRC 104271.</title>
        <authorList>
            <person name="Komaki H."/>
            <person name="Tamura T."/>
        </authorList>
    </citation>
    <scope>NUCLEOTIDE SEQUENCE</scope>
    <source>
        <strain evidence="5">NBRC 104271</strain>
    </source>
</reference>
<protein>
    <submittedName>
        <fullName evidence="5">Short-chain dehydrogenase</fullName>
    </submittedName>
</protein>
<accession>A0A8J3Y1P7</accession>
<keyword evidence="3" id="KW-0560">Oxidoreductase</keyword>
<evidence type="ECO:0000256" key="3">
    <source>
        <dbReference type="ARBA" id="ARBA00023002"/>
    </source>
</evidence>